<evidence type="ECO:0000313" key="3">
    <source>
        <dbReference type="EMBL" id="MFC7443160.1"/>
    </source>
</evidence>
<dbReference type="Pfam" id="PF01320">
    <property type="entry name" value="Colicin_Pyocin"/>
    <property type="match status" value="1"/>
</dbReference>
<reference evidence="4" key="1">
    <citation type="journal article" date="2019" name="Int. J. Syst. Evol. Microbiol.">
        <title>The Global Catalogue of Microorganisms (GCM) 10K type strain sequencing project: providing services to taxonomists for standard genome sequencing and annotation.</title>
        <authorList>
            <consortium name="The Broad Institute Genomics Platform"/>
            <consortium name="The Broad Institute Genome Sequencing Center for Infectious Disease"/>
            <person name="Wu L."/>
            <person name="Ma J."/>
        </authorList>
    </citation>
    <scope>NUCLEOTIDE SEQUENCE [LARGE SCALE GENOMIC DNA]</scope>
    <source>
        <strain evidence="4">CGMCC 1.12942</strain>
    </source>
</reference>
<dbReference type="CDD" id="cd16363">
    <property type="entry name" value="Col_Im_like"/>
    <property type="match status" value="1"/>
</dbReference>
<comment type="caution">
    <text evidence="3">The sequence shown here is derived from an EMBL/GenBank/DDBJ whole genome shotgun (WGS) entry which is preliminary data.</text>
</comment>
<protein>
    <submittedName>
        <fullName evidence="3">Bacteriocin immunity protein</fullName>
    </submittedName>
</protein>
<dbReference type="InterPro" id="IPR035900">
    <property type="entry name" value="Colicin_E_sf"/>
</dbReference>
<accession>A0ABW2RQC7</accession>
<evidence type="ECO:0000256" key="1">
    <source>
        <dbReference type="ARBA" id="ARBA00009346"/>
    </source>
</evidence>
<dbReference type="InterPro" id="IPR000290">
    <property type="entry name" value="Colicin_pyocin"/>
</dbReference>
<dbReference type="EMBL" id="JBHTBW010000081">
    <property type="protein sequence ID" value="MFC7443160.1"/>
    <property type="molecule type" value="Genomic_DNA"/>
</dbReference>
<evidence type="ECO:0000313" key="4">
    <source>
        <dbReference type="Proteomes" id="UP001596500"/>
    </source>
</evidence>
<sequence length="80" mass="9448">MDRVRTKEELIELVRKIVNAEGTEEELDEMLDLLERRVPHPEVSDLIYWDERNLTPEEIVEEALDYQSIITPPPSNETKK</sequence>
<keyword evidence="4" id="KW-1185">Reference proteome</keyword>
<proteinExistence type="inferred from homology"/>
<dbReference type="Proteomes" id="UP001596500">
    <property type="component" value="Unassembled WGS sequence"/>
</dbReference>
<gene>
    <name evidence="3" type="ORF">ACFQNG_19015</name>
</gene>
<keyword evidence="2" id="KW-0079">Bacteriocin immunity</keyword>
<organism evidence="3 4">
    <name type="scientific">Laceyella putida</name>
    <dbReference type="NCBI Taxonomy" id="110101"/>
    <lineage>
        <taxon>Bacteria</taxon>
        <taxon>Bacillati</taxon>
        <taxon>Bacillota</taxon>
        <taxon>Bacilli</taxon>
        <taxon>Bacillales</taxon>
        <taxon>Thermoactinomycetaceae</taxon>
        <taxon>Laceyella</taxon>
    </lineage>
</organism>
<dbReference type="RefSeq" id="WP_379867487.1">
    <property type="nucleotide sequence ID" value="NZ_JBHTBW010000081.1"/>
</dbReference>
<dbReference type="SUPFAM" id="SSF47345">
    <property type="entry name" value="Colicin E immunity proteins"/>
    <property type="match status" value="1"/>
</dbReference>
<comment type="similarity">
    <text evidence="1">Belongs to the colicins ColE2/ColE8/ColE9 and pyocins S1/S2 family.</text>
</comment>
<evidence type="ECO:0000256" key="2">
    <source>
        <dbReference type="ARBA" id="ARBA00023025"/>
    </source>
</evidence>
<dbReference type="Gene3D" id="1.10.1200.20">
    <property type="entry name" value="Colicin E immunity protein"/>
    <property type="match status" value="1"/>
</dbReference>
<name>A0ABW2RQC7_9BACL</name>